<keyword evidence="11" id="KW-1185">Reference proteome</keyword>
<dbReference type="InterPro" id="IPR002191">
    <property type="entry name" value="Bac_export_3"/>
</dbReference>
<comment type="caution">
    <text evidence="10">The sequence shown here is derived from an EMBL/GenBank/DDBJ whole genome shotgun (WGS) entry which is preliminary data.</text>
</comment>
<keyword evidence="10" id="KW-0282">Flagellum</keyword>
<dbReference type="PIRSF" id="PIRSF004669">
    <property type="entry name" value="FliQ"/>
    <property type="match status" value="1"/>
</dbReference>
<dbReference type="PANTHER" id="PTHR34040">
    <property type="entry name" value="FLAGELLAR BIOSYNTHETIC PROTEIN FLIQ"/>
    <property type="match status" value="1"/>
</dbReference>
<evidence type="ECO:0000256" key="6">
    <source>
        <dbReference type="ARBA" id="ARBA00022989"/>
    </source>
</evidence>
<evidence type="ECO:0000256" key="5">
    <source>
        <dbReference type="ARBA" id="ARBA00022692"/>
    </source>
</evidence>
<protein>
    <recommendedName>
        <fullName evidence="3 9">Flagellar biosynthetic protein FliQ</fullName>
    </recommendedName>
</protein>
<dbReference type="NCBIfam" id="TIGR01402">
    <property type="entry name" value="fliQ"/>
    <property type="match status" value="1"/>
</dbReference>
<evidence type="ECO:0000256" key="7">
    <source>
        <dbReference type="ARBA" id="ARBA00023136"/>
    </source>
</evidence>
<dbReference type="PANTHER" id="PTHR34040:SF2">
    <property type="entry name" value="FLAGELLAR BIOSYNTHETIC PROTEIN FLIQ"/>
    <property type="match status" value="1"/>
</dbReference>
<comment type="subcellular location">
    <subcellularLocation>
        <location evidence="1 9">Cell membrane</location>
        <topology evidence="1">Multi-pass membrane protein</topology>
    </subcellularLocation>
    <subcellularLocation>
        <location evidence="9">Bacterial flagellum basal body</location>
    </subcellularLocation>
</comment>
<dbReference type="Pfam" id="PF01313">
    <property type="entry name" value="Bac_export_3"/>
    <property type="match status" value="1"/>
</dbReference>
<accession>A0ABW5A163</accession>
<evidence type="ECO:0000256" key="9">
    <source>
        <dbReference type="RuleBase" id="RU364090"/>
    </source>
</evidence>
<keyword evidence="8 9" id="KW-0975">Bacterial flagellum</keyword>
<dbReference type="InterPro" id="IPR006305">
    <property type="entry name" value="FliQ"/>
</dbReference>
<gene>
    <name evidence="9 10" type="primary">fliQ</name>
    <name evidence="10" type="ORF">ACFSOY_15345</name>
</gene>
<proteinExistence type="inferred from homology"/>
<sequence length="89" mass="9674">MSADFIISLGQSAILTLLKMCAPLLGIGLLVGLVVSVFQATTQIQEQSLQFIPKLIAIFVAMIVFGPWMLSLILDFTRNIFGNLNSFIG</sequence>
<evidence type="ECO:0000256" key="3">
    <source>
        <dbReference type="ARBA" id="ARBA00021718"/>
    </source>
</evidence>
<organism evidence="10 11">
    <name type="scientific">Tumebacillus lipolyticus</name>
    <dbReference type="NCBI Taxonomy" id="1280370"/>
    <lineage>
        <taxon>Bacteria</taxon>
        <taxon>Bacillati</taxon>
        <taxon>Bacillota</taxon>
        <taxon>Bacilli</taxon>
        <taxon>Bacillales</taxon>
        <taxon>Alicyclobacillaceae</taxon>
        <taxon>Tumebacillus</taxon>
    </lineage>
</organism>
<keyword evidence="10" id="KW-0969">Cilium</keyword>
<keyword evidence="6 9" id="KW-1133">Transmembrane helix</keyword>
<dbReference type="PRINTS" id="PR00952">
    <property type="entry name" value="TYPE3IMQPROT"/>
</dbReference>
<keyword evidence="5 9" id="KW-0812">Transmembrane</keyword>
<keyword evidence="10" id="KW-0966">Cell projection</keyword>
<keyword evidence="7 9" id="KW-0472">Membrane</keyword>
<evidence type="ECO:0000256" key="4">
    <source>
        <dbReference type="ARBA" id="ARBA00022475"/>
    </source>
</evidence>
<evidence type="ECO:0000313" key="10">
    <source>
        <dbReference type="EMBL" id="MFD2171344.1"/>
    </source>
</evidence>
<feature type="transmembrane region" description="Helical" evidence="9">
    <location>
        <begin position="55"/>
        <end position="74"/>
    </location>
</feature>
<comment type="function">
    <text evidence="9">Role in flagellar biosynthesis.</text>
</comment>
<dbReference type="RefSeq" id="WP_386048063.1">
    <property type="nucleotide sequence ID" value="NZ_JBHUIO010000009.1"/>
</dbReference>
<evidence type="ECO:0000313" key="11">
    <source>
        <dbReference type="Proteomes" id="UP001597343"/>
    </source>
</evidence>
<keyword evidence="4 9" id="KW-1003">Cell membrane</keyword>
<name>A0ABW5A163_9BACL</name>
<feature type="transmembrane region" description="Helical" evidence="9">
    <location>
        <begin position="12"/>
        <end position="35"/>
    </location>
</feature>
<evidence type="ECO:0000256" key="8">
    <source>
        <dbReference type="ARBA" id="ARBA00023143"/>
    </source>
</evidence>
<evidence type="ECO:0000256" key="2">
    <source>
        <dbReference type="ARBA" id="ARBA00006156"/>
    </source>
</evidence>
<evidence type="ECO:0000256" key="1">
    <source>
        <dbReference type="ARBA" id="ARBA00004651"/>
    </source>
</evidence>
<reference evidence="11" key="1">
    <citation type="journal article" date="2019" name="Int. J. Syst. Evol. Microbiol.">
        <title>The Global Catalogue of Microorganisms (GCM) 10K type strain sequencing project: providing services to taxonomists for standard genome sequencing and annotation.</title>
        <authorList>
            <consortium name="The Broad Institute Genomics Platform"/>
            <consortium name="The Broad Institute Genome Sequencing Center for Infectious Disease"/>
            <person name="Wu L."/>
            <person name="Ma J."/>
        </authorList>
    </citation>
    <scope>NUCLEOTIDE SEQUENCE [LARGE SCALE GENOMIC DNA]</scope>
    <source>
        <strain evidence="11">CGMCC 1.13574</strain>
    </source>
</reference>
<dbReference type="EMBL" id="JBHUIO010000009">
    <property type="protein sequence ID" value="MFD2171344.1"/>
    <property type="molecule type" value="Genomic_DNA"/>
</dbReference>
<dbReference type="Proteomes" id="UP001597343">
    <property type="component" value="Unassembled WGS sequence"/>
</dbReference>
<comment type="similarity">
    <text evidence="2 9">Belongs to the FliQ/MopD/SpaQ family.</text>
</comment>